<gene>
    <name evidence="4" type="ORF">NE675_10980</name>
</gene>
<comment type="similarity">
    <text evidence="1">Belongs to the bacterial solute-binding protein 8 family.</text>
</comment>
<reference evidence="4 5" key="1">
    <citation type="submission" date="2022-06" db="EMBL/GenBank/DDBJ databases">
        <title>Isolation of gut microbiota from human fecal samples.</title>
        <authorList>
            <person name="Pamer E.G."/>
            <person name="Barat B."/>
            <person name="Waligurski E."/>
            <person name="Medina S."/>
            <person name="Paddock L."/>
            <person name="Mostad J."/>
        </authorList>
    </citation>
    <scope>NUCLEOTIDE SEQUENCE [LARGE SCALE GENOMIC DNA]</scope>
    <source>
        <strain evidence="4 5">DFI.1.1</strain>
    </source>
</reference>
<comment type="caution">
    <text evidence="4">The sequence shown here is derived from an EMBL/GenBank/DDBJ whole genome shotgun (WGS) entry which is preliminary data.</text>
</comment>
<keyword evidence="5" id="KW-1185">Reference proteome</keyword>
<feature type="domain" description="Fe/B12 periplasmic-binding" evidence="3">
    <location>
        <begin position="53"/>
        <end position="314"/>
    </location>
</feature>
<evidence type="ECO:0000256" key="2">
    <source>
        <dbReference type="SAM" id="SignalP"/>
    </source>
</evidence>
<dbReference type="InterPro" id="IPR002491">
    <property type="entry name" value="ABC_transptr_periplasmic_BD"/>
</dbReference>
<protein>
    <submittedName>
        <fullName evidence="4">ABC transporter substrate-binding protein</fullName>
    </submittedName>
</protein>
<dbReference type="InterPro" id="IPR050902">
    <property type="entry name" value="ABC_Transporter_SBP"/>
</dbReference>
<keyword evidence="2" id="KW-0732">Signal</keyword>
<dbReference type="PANTHER" id="PTHR30535">
    <property type="entry name" value="VITAMIN B12-BINDING PROTEIN"/>
    <property type="match status" value="1"/>
</dbReference>
<feature type="chain" id="PRO_5047056447" evidence="2">
    <location>
        <begin position="18"/>
        <end position="318"/>
    </location>
</feature>
<dbReference type="PROSITE" id="PS51257">
    <property type="entry name" value="PROKAR_LIPOPROTEIN"/>
    <property type="match status" value="1"/>
</dbReference>
<dbReference type="Proteomes" id="UP001206692">
    <property type="component" value="Unassembled WGS sequence"/>
</dbReference>
<evidence type="ECO:0000259" key="3">
    <source>
        <dbReference type="PROSITE" id="PS50983"/>
    </source>
</evidence>
<dbReference type="PROSITE" id="PS50983">
    <property type="entry name" value="FE_B12_PBP"/>
    <property type="match status" value="1"/>
</dbReference>
<name>A0ABT1SUI8_9FIRM</name>
<feature type="signal peptide" evidence="2">
    <location>
        <begin position="1"/>
        <end position="17"/>
    </location>
</feature>
<proteinExistence type="inferred from homology"/>
<dbReference type="Pfam" id="PF01497">
    <property type="entry name" value="Peripla_BP_2"/>
    <property type="match status" value="1"/>
</dbReference>
<evidence type="ECO:0000313" key="4">
    <source>
        <dbReference type="EMBL" id="MCQ5343541.1"/>
    </source>
</evidence>
<sequence length="318" mass="34105">MKKFGLCLIVLCLFLLAGCGPQGTNQQGASDGNYAVITDDRGKTVTLPQKPQRVVVLSTSLLNFADALDGTLVGRAAVKSEDAALPEKYKDVPDVGPVYSVSLEKVTALQPDVVIGSTDHHEKLAAQLEDSGIPVILLRTKTYDDVKHNLDIMGQVYGKEDQAKAVDDKLDTEIKAITDTVPKDGQRIAIIHATPSAVSLELPTSIAGGIAELLHLQNVVASSAAGGDNNRIPYSMESLVEANPDVIFLTSMGSSDKIEKRVKSDIESNSAWSSLKAVQSGRFYVLPERYFLLNPGLDYPKAVGYMANLVYPGVAPHE</sequence>
<organism evidence="4 5">
    <name type="scientific">Megasphaera massiliensis</name>
    <dbReference type="NCBI Taxonomy" id="1232428"/>
    <lineage>
        <taxon>Bacteria</taxon>
        <taxon>Bacillati</taxon>
        <taxon>Bacillota</taxon>
        <taxon>Negativicutes</taxon>
        <taxon>Veillonellales</taxon>
        <taxon>Veillonellaceae</taxon>
        <taxon>Megasphaera</taxon>
    </lineage>
</organism>
<dbReference type="EMBL" id="JANGEW010000028">
    <property type="protein sequence ID" value="MCQ5343541.1"/>
    <property type="molecule type" value="Genomic_DNA"/>
</dbReference>
<dbReference type="PANTHER" id="PTHR30535:SF34">
    <property type="entry name" value="MOLYBDATE-BINDING PROTEIN MOLA"/>
    <property type="match status" value="1"/>
</dbReference>
<evidence type="ECO:0000256" key="1">
    <source>
        <dbReference type="ARBA" id="ARBA00008814"/>
    </source>
</evidence>
<dbReference type="Gene3D" id="3.40.50.1980">
    <property type="entry name" value="Nitrogenase molybdenum iron protein domain"/>
    <property type="match status" value="2"/>
</dbReference>
<dbReference type="RefSeq" id="WP_062413147.1">
    <property type="nucleotide sequence ID" value="NZ_JAJCIO010000031.1"/>
</dbReference>
<dbReference type="SUPFAM" id="SSF53807">
    <property type="entry name" value="Helical backbone' metal receptor"/>
    <property type="match status" value="1"/>
</dbReference>
<evidence type="ECO:0000313" key="5">
    <source>
        <dbReference type="Proteomes" id="UP001206692"/>
    </source>
</evidence>
<accession>A0ABT1SUI8</accession>